<sequence>MLLSNYHNAASSVTIPSASWWKHFWGLKVLPRFKIFFWKLVRDVLPLASLLCHRGMPVDPLCSLCHQDLEVSSHLFRDCPLLLNLWSLGPLRPFCPSSLSGSFVHWCLEFLNNLSLAPVGLLDLFFSMLWTIWSLRNSARFRNVVWDPGAFIAIVDVWRGRCSEVRSLHQRTVVRHRCLGAAMSSASFVAVCPSSAVSDFSAFDICVICDGAWMSSSNEGGLGWILQNPSTSAHVGGGAQACVLASALQAELSACLWGVRMAICRGYSRILVYTDSSSVVALLSGTPSCPIQVFWLVCQLRELLQDLSRISIRKVPRAAVKPAHTLATSARRRHLLHHRF</sequence>
<reference evidence="3" key="1">
    <citation type="journal article" date="2021" name="Nat. Commun.">
        <title>Genomic analyses provide insights into spinach domestication and the genetic basis of agronomic traits.</title>
        <authorList>
            <person name="Cai X."/>
            <person name="Sun X."/>
            <person name="Xu C."/>
            <person name="Sun H."/>
            <person name="Wang X."/>
            <person name="Ge C."/>
            <person name="Zhang Z."/>
            <person name="Wang Q."/>
            <person name="Fei Z."/>
            <person name="Jiao C."/>
            <person name="Wang Q."/>
        </authorList>
    </citation>
    <scope>NUCLEOTIDE SEQUENCE [LARGE SCALE GENOMIC DNA]</scope>
    <source>
        <strain evidence="3">cv. Varoflay</strain>
    </source>
</reference>
<dbReference type="PANTHER" id="PTHR47074">
    <property type="entry name" value="BNAC02G40300D PROTEIN"/>
    <property type="match status" value="1"/>
</dbReference>
<dbReference type="CDD" id="cd06222">
    <property type="entry name" value="RNase_H_like"/>
    <property type="match status" value="1"/>
</dbReference>
<gene>
    <name evidence="4" type="primary">LOC130461457</name>
</gene>
<dbReference type="RefSeq" id="XP_056685549.1">
    <property type="nucleotide sequence ID" value="XM_056829571.1"/>
</dbReference>
<dbReference type="GeneID" id="130461457"/>
<feature type="domain" description="RNase H type-1" evidence="1">
    <location>
        <begin position="209"/>
        <end position="330"/>
    </location>
</feature>
<dbReference type="Gene3D" id="3.30.420.10">
    <property type="entry name" value="Ribonuclease H-like superfamily/Ribonuclease H"/>
    <property type="match status" value="1"/>
</dbReference>
<dbReference type="Pfam" id="PF13456">
    <property type="entry name" value="RVT_3"/>
    <property type="match status" value="1"/>
</dbReference>
<dbReference type="InterPro" id="IPR044730">
    <property type="entry name" value="RNase_H-like_dom_plant"/>
</dbReference>
<evidence type="ECO:0000313" key="3">
    <source>
        <dbReference type="Proteomes" id="UP000813463"/>
    </source>
</evidence>
<dbReference type="InterPro" id="IPR036397">
    <property type="entry name" value="RNaseH_sf"/>
</dbReference>
<feature type="domain" description="Reverse transcriptase zinc-binding" evidence="2">
    <location>
        <begin position="16"/>
        <end position="86"/>
    </location>
</feature>
<dbReference type="InterPro" id="IPR012337">
    <property type="entry name" value="RNaseH-like_sf"/>
</dbReference>
<accession>A0ABM3QQA9</accession>
<dbReference type="InterPro" id="IPR002156">
    <property type="entry name" value="RNaseH_domain"/>
</dbReference>
<organism evidence="3 4">
    <name type="scientific">Spinacia oleracea</name>
    <name type="common">Spinach</name>
    <dbReference type="NCBI Taxonomy" id="3562"/>
    <lineage>
        <taxon>Eukaryota</taxon>
        <taxon>Viridiplantae</taxon>
        <taxon>Streptophyta</taxon>
        <taxon>Embryophyta</taxon>
        <taxon>Tracheophyta</taxon>
        <taxon>Spermatophyta</taxon>
        <taxon>Magnoliopsida</taxon>
        <taxon>eudicotyledons</taxon>
        <taxon>Gunneridae</taxon>
        <taxon>Pentapetalae</taxon>
        <taxon>Caryophyllales</taxon>
        <taxon>Chenopodiaceae</taxon>
        <taxon>Chenopodioideae</taxon>
        <taxon>Anserineae</taxon>
        <taxon>Spinacia</taxon>
    </lineage>
</organism>
<evidence type="ECO:0000259" key="1">
    <source>
        <dbReference type="Pfam" id="PF13456"/>
    </source>
</evidence>
<dbReference type="SUPFAM" id="SSF53098">
    <property type="entry name" value="Ribonuclease H-like"/>
    <property type="match status" value="1"/>
</dbReference>
<protein>
    <recommendedName>
        <fullName evidence="5">RNase H type-1 domain-containing protein</fullName>
    </recommendedName>
</protein>
<dbReference type="InterPro" id="IPR026960">
    <property type="entry name" value="RVT-Znf"/>
</dbReference>
<dbReference type="Proteomes" id="UP000813463">
    <property type="component" value="Chromosome 5"/>
</dbReference>
<dbReference type="PANTHER" id="PTHR47074:SF11">
    <property type="entry name" value="REVERSE TRANSCRIPTASE-LIKE PROTEIN"/>
    <property type="match status" value="1"/>
</dbReference>
<dbReference type="Pfam" id="PF13966">
    <property type="entry name" value="zf-RVT"/>
    <property type="match status" value="1"/>
</dbReference>
<evidence type="ECO:0000313" key="4">
    <source>
        <dbReference type="RefSeq" id="XP_056685549.1"/>
    </source>
</evidence>
<name>A0ABM3QQA9_SPIOL</name>
<reference evidence="4" key="2">
    <citation type="submission" date="2025-08" db="UniProtKB">
        <authorList>
            <consortium name="RefSeq"/>
        </authorList>
    </citation>
    <scope>IDENTIFICATION</scope>
    <source>
        <tissue evidence="4">Leaf</tissue>
    </source>
</reference>
<dbReference type="InterPro" id="IPR052929">
    <property type="entry name" value="RNase_H-like_EbsB-rel"/>
</dbReference>
<proteinExistence type="predicted"/>
<keyword evidence="3" id="KW-1185">Reference proteome</keyword>
<evidence type="ECO:0000259" key="2">
    <source>
        <dbReference type="Pfam" id="PF13966"/>
    </source>
</evidence>
<evidence type="ECO:0008006" key="5">
    <source>
        <dbReference type="Google" id="ProtNLM"/>
    </source>
</evidence>